<dbReference type="Gene3D" id="3.40.50.150">
    <property type="entry name" value="Vaccinia Virus protein VP39"/>
    <property type="match status" value="1"/>
</dbReference>
<dbReference type="STRING" id="253628.A0A0D2AKG7"/>
<evidence type="ECO:0000313" key="2">
    <source>
        <dbReference type="EMBL" id="KIV99478.1"/>
    </source>
</evidence>
<dbReference type="Pfam" id="PF13847">
    <property type="entry name" value="Methyltransf_31"/>
    <property type="match status" value="1"/>
</dbReference>
<dbReference type="PANTHER" id="PTHR43591:SF24">
    <property type="entry name" value="2-METHOXY-6-POLYPRENYL-1,4-BENZOQUINOL METHYLASE, MITOCHONDRIAL"/>
    <property type="match status" value="1"/>
</dbReference>
<feature type="domain" description="Methyltransferase" evidence="1">
    <location>
        <begin position="6"/>
        <end position="113"/>
    </location>
</feature>
<reference evidence="2 3" key="1">
    <citation type="submission" date="2015-01" db="EMBL/GenBank/DDBJ databases">
        <title>The Genome Sequence of Ochroconis gallopava CBS43764.</title>
        <authorList>
            <consortium name="The Broad Institute Genomics Platform"/>
            <person name="Cuomo C."/>
            <person name="de Hoog S."/>
            <person name="Gorbushina A."/>
            <person name="Stielow B."/>
            <person name="Teixiera M."/>
            <person name="Abouelleil A."/>
            <person name="Chapman S.B."/>
            <person name="Priest M."/>
            <person name="Young S.K."/>
            <person name="Wortman J."/>
            <person name="Nusbaum C."/>
            <person name="Birren B."/>
        </authorList>
    </citation>
    <scope>NUCLEOTIDE SEQUENCE [LARGE SCALE GENOMIC DNA]</scope>
    <source>
        <strain evidence="2 3">CBS 43764</strain>
    </source>
</reference>
<dbReference type="PANTHER" id="PTHR43591">
    <property type="entry name" value="METHYLTRANSFERASE"/>
    <property type="match status" value="1"/>
</dbReference>
<protein>
    <recommendedName>
        <fullName evidence="1">Methyltransferase domain-containing protein</fullName>
    </recommendedName>
</protein>
<dbReference type="Proteomes" id="UP000053259">
    <property type="component" value="Unassembled WGS sequence"/>
</dbReference>
<name>A0A0D2AKG7_9PEZI</name>
<evidence type="ECO:0000259" key="1">
    <source>
        <dbReference type="Pfam" id="PF13847"/>
    </source>
</evidence>
<dbReference type="GO" id="GO:0008168">
    <property type="term" value="F:methyltransferase activity"/>
    <property type="evidence" value="ECO:0007669"/>
    <property type="project" value="TreeGrafter"/>
</dbReference>
<dbReference type="InterPro" id="IPR025714">
    <property type="entry name" value="Methyltranfer_dom"/>
</dbReference>
<dbReference type="SUPFAM" id="SSF53335">
    <property type="entry name" value="S-adenosyl-L-methionine-dependent methyltransferases"/>
    <property type="match status" value="1"/>
</dbReference>
<dbReference type="CDD" id="cd02440">
    <property type="entry name" value="AdoMet_MTases"/>
    <property type="match status" value="1"/>
</dbReference>
<keyword evidence="3" id="KW-1185">Reference proteome</keyword>
<dbReference type="HOGENOM" id="CLU_057148_1_0_1"/>
<gene>
    <name evidence="2" type="ORF">PV09_08898</name>
</gene>
<proteinExistence type="predicted"/>
<dbReference type="EMBL" id="KN847577">
    <property type="protein sequence ID" value="KIV99478.1"/>
    <property type="molecule type" value="Genomic_DNA"/>
</dbReference>
<dbReference type="InParanoid" id="A0A0D2AKG7"/>
<dbReference type="GeneID" id="27316871"/>
<dbReference type="AlphaFoldDB" id="A0A0D2AKG7"/>
<dbReference type="VEuPathDB" id="FungiDB:PV09_08898"/>
<organism evidence="2 3">
    <name type="scientific">Verruconis gallopava</name>
    <dbReference type="NCBI Taxonomy" id="253628"/>
    <lineage>
        <taxon>Eukaryota</taxon>
        <taxon>Fungi</taxon>
        <taxon>Dikarya</taxon>
        <taxon>Ascomycota</taxon>
        <taxon>Pezizomycotina</taxon>
        <taxon>Dothideomycetes</taxon>
        <taxon>Pleosporomycetidae</taxon>
        <taxon>Venturiales</taxon>
        <taxon>Sympoventuriaceae</taxon>
        <taxon>Verruconis</taxon>
    </lineage>
</organism>
<dbReference type="OrthoDB" id="10017101at2759"/>
<accession>A0A0D2AKG7</accession>
<sequence>MKEKNPELAILDVGCGSGSISTTLAQLVPRGHVVAIDLDPTVLLRAQEVADELNVRNVVFNQGDALKLPFADNSFDISHCHQMLLYLQAPWDALREMLRVTKPGGLVAAREGDMDTECVWPETPELLMFHNLAANLIAAGGGDVRGGRQLLSWALKSGADRSRIVTSYSTWSYSTAEEKRFWAQGMADLIRQGRFRDAALTARLTTEDELERMAIAWQAWKTQEDATLAMVSSEVIIQKSL</sequence>
<dbReference type="InterPro" id="IPR029063">
    <property type="entry name" value="SAM-dependent_MTases_sf"/>
</dbReference>
<dbReference type="RefSeq" id="XP_016209348.1">
    <property type="nucleotide sequence ID" value="XM_016362873.1"/>
</dbReference>
<evidence type="ECO:0000313" key="3">
    <source>
        <dbReference type="Proteomes" id="UP000053259"/>
    </source>
</evidence>